<dbReference type="PANTHER" id="PTHR34987:SF4">
    <property type="entry name" value="ALPHA-L-RHAMNOSIDASE C-TERMINAL DOMAIN-CONTAINING PROTEIN"/>
    <property type="match status" value="1"/>
</dbReference>
<evidence type="ECO:0000313" key="4">
    <source>
        <dbReference type="Proteomes" id="UP000619457"/>
    </source>
</evidence>
<reference evidence="3" key="1">
    <citation type="journal article" date="2014" name="Int. J. Syst. Evol. Microbiol.">
        <title>Complete genome sequence of Corynebacterium casei LMG S-19264T (=DSM 44701T), isolated from a smear-ripened cheese.</title>
        <authorList>
            <consortium name="US DOE Joint Genome Institute (JGI-PGF)"/>
            <person name="Walter F."/>
            <person name="Albersmeier A."/>
            <person name="Kalinowski J."/>
            <person name="Ruckert C."/>
        </authorList>
    </citation>
    <scope>NUCLEOTIDE SEQUENCE</scope>
    <source>
        <strain evidence="3">KCTC 12368</strain>
    </source>
</reference>
<feature type="chain" id="PRO_5037448813" description="Alpha-L-rhamnosidase six-hairpin glycosidase domain-containing protein" evidence="1">
    <location>
        <begin position="22"/>
        <end position="578"/>
    </location>
</feature>
<dbReference type="RefSeq" id="WP_205744993.1">
    <property type="nucleotide sequence ID" value="NZ_BMWX01000001.1"/>
</dbReference>
<keyword evidence="4" id="KW-1185">Reference proteome</keyword>
<dbReference type="AlphaFoldDB" id="A0A918UKC9"/>
<accession>A0A918UKC9</accession>
<protein>
    <recommendedName>
        <fullName evidence="2">Alpha-L-rhamnosidase six-hairpin glycosidase domain-containing protein</fullName>
    </recommendedName>
</protein>
<dbReference type="Gene3D" id="1.50.10.10">
    <property type="match status" value="1"/>
</dbReference>
<dbReference type="EMBL" id="BMWX01000001">
    <property type="protein sequence ID" value="GGZ16625.1"/>
    <property type="molecule type" value="Genomic_DNA"/>
</dbReference>
<sequence length="578" mass="64683">MSILKPFLLMSMLLYSMQVIGQGPQASSNSYKDTRVREYITPQRIMWLSDSTLIQNSEGLLLPGNGQADLVGKNICTLSGSLGENPAFLLDFGKELHGGLQIVTGMFEGKIPINVKVTLGESVAEAMSDVVGSSATNEHAIRQMDVTVPWLGKIEIGNSGFRFARIELLDKDRTLKLKEVNAISIYRDIPYLGSFKSNDERLNKIWEVGAYTVHLNMQEYLWDGIKRDRLVWVGDMHPEVMTITSVFGPNEVVPKSLDLIQDITDLPAWMNGISSYSIWWILIQHEWYKSFGNIEYLKKHEDYIFKLLSLLQENIDENGKETLEGRFLDWPTSPNTEAVHAGLQSLMVMVFQTGIELAEILEQPQHIDSYQKSIDLLKSHVPDPNDNKSAAALLAISGLEKAKKVNRKWLSKDPNAGVSTFYGYYVLQARAMAGDYTGAMDVIRDYWGGMLDLGATTFWEDFNLDWAENAGRIDELPEPGKVDVHGEYGDYCYIGFRHSLCHGWASGPTSWLSQHVLGISIHEGGNAVKIDPHLGDLEWVEGSYPTKFGVLSVKHTKNSEGEISTEIQAPEGLTILND</sequence>
<dbReference type="Pfam" id="PF17389">
    <property type="entry name" value="Bac_rhamnosid6H"/>
    <property type="match status" value="1"/>
</dbReference>
<dbReference type="Proteomes" id="UP000619457">
    <property type="component" value="Unassembled WGS sequence"/>
</dbReference>
<evidence type="ECO:0000313" key="3">
    <source>
        <dbReference type="EMBL" id="GGZ16625.1"/>
    </source>
</evidence>
<organism evidence="3 4">
    <name type="scientific">Echinicola pacifica</name>
    <dbReference type="NCBI Taxonomy" id="346377"/>
    <lineage>
        <taxon>Bacteria</taxon>
        <taxon>Pseudomonadati</taxon>
        <taxon>Bacteroidota</taxon>
        <taxon>Cytophagia</taxon>
        <taxon>Cytophagales</taxon>
        <taxon>Cyclobacteriaceae</taxon>
        <taxon>Echinicola</taxon>
    </lineage>
</organism>
<dbReference type="Gene3D" id="2.60.420.10">
    <property type="entry name" value="Maltose phosphorylase, domain 3"/>
    <property type="match status" value="1"/>
</dbReference>
<proteinExistence type="predicted"/>
<dbReference type="GO" id="GO:0005975">
    <property type="term" value="P:carbohydrate metabolic process"/>
    <property type="evidence" value="ECO:0007669"/>
    <property type="project" value="InterPro"/>
</dbReference>
<feature type="signal peptide" evidence="1">
    <location>
        <begin position="1"/>
        <end position="21"/>
    </location>
</feature>
<comment type="caution">
    <text evidence="3">The sequence shown here is derived from an EMBL/GenBank/DDBJ whole genome shotgun (WGS) entry which is preliminary data.</text>
</comment>
<dbReference type="SUPFAM" id="SSF48208">
    <property type="entry name" value="Six-hairpin glycosidases"/>
    <property type="match status" value="1"/>
</dbReference>
<name>A0A918UKC9_9BACT</name>
<dbReference type="InterPro" id="IPR008928">
    <property type="entry name" value="6-hairpin_glycosidase_sf"/>
</dbReference>
<gene>
    <name evidence="3" type="ORF">GCM10007049_06250</name>
</gene>
<dbReference type="InterPro" id="IPR035396">
    <property type="entry name" value="Bac_rhamnosid6H"/>
</dbReference>
<dbReference type="InterPro" id="IPR012341">
    <property type="entry name" value="6hp_glycosidase-like_sf"/>
</dbReference>
<evidence type="ECO:0000256" key="1">
    <source>
        <dbReference type="SAM" id="SignalP"/>
    </source>
</evidence>
<keyword evidence="1" id="KW-0732">Signal</keyword>
<feature type="domain" description="Alpha-L-rhamnosidase six-hairpin glycosidase" evidence="2">
    <location>
        <begin position="192"/>
        <end position="378"/>
    </location>
</feature>
<evidence type="ECO:0000259" key="2">
    <source>
        <dbReference type="Pfam" id="PF17389"/>
    </source>
</evidence>
<dbReference type="PANTHER" id="PTHR34987">
    <property type="entry name" value="C, PUTATIVE (AFU_ORTHOLOGUE AFUA_3G02880)-RELATED"/>
    <property type="match status" value="1"/>
</dbReference>
<reference evidence="3" key="2">
    <citation type="submission" date="2020-09" db="EMBL/GenBank/DDBJ databases">
        <authorList>
            <person name="Sun Q."/>
            <person name="Kim S."/>
        </authorList>
    </citation>
    <scope>NUCLEOTIDE SEQUENCE</scope>
    <source>
        <strain evidence="3">KCTC 12368</strain>
    </source>
</reference>